<dbReference type="RefSeq" id="WP_034334457.1">
    <property type="nucleotide sequence ID" value="NZ_CP091521.1"/>
</dbReference>
<sequence>MEKRIAQANASVRTAYTDGHGNPNTDNNCSNGSQTGFSQRQSANRARTARLVPCMNRKKTTAPHNVQAQCLTINTLKLFISLFFLRFFRPPAGTFPHGNNTRRMARRHRAPIASPSNALFIR</sequence>
<evidence type="ECO:0000313" key="2">
    <source>
        <dbReference type="EMBL" id="XHH50185.1"/>
    </source>
</evidence>
<dbReference type="AlphaFoldDB" id="A0ABD8B869"/>
<protein>
    <submittedName>
        <fullName evidence="2">Uncharacterized protein</fullName>
    </submittedName>
</protein>
<name>A0ABD8B869_9NEIS</name>
<keyword evidence="3" id="KW-1185">Reference proteome</keyword>
<gene>
    <name evidence="2" type="ORF">LVJ77_12220</name>
</gene>
<feature type="compositionally biased region" description="Polar residues" evidence="1">
    <location>
        <begin position="22"/>
        <end position="45"/>
    </location>
</feature>
<reference evidence="2 3" key="1">
    <citation type="journal article" date="2022" name="Res Sq">
        <title>Evolution of multicellular longitudinally dividing oral cavity symbionts (Neisseriaceae).</title>
        <authorList>
            <person name="Nyongesa S."/>
            <person name="Weber P."/>
            <person name="Bernet E."/>
            <person name="Pullido F."/>
            <person name="Nieckarz M."/>
            <person name="Delaby M."/>
            <person name="Nieves C."/>
            <person name="Viehboeck T."/>
            <person name="Krause N."/>
            <person name="Rivera-Millot A."/>
            <person name="Nakamura A."/>
            <person name="Vischer N."/>
            <person name="VanNieuwenhze M."/>
            <person name="Brun Y."/>
            <person name="Cava F."/>
            <person name="Bulgheresi S."/>
            <person name="Veyrier F."/>
        </authorList>
    </citation>
    <scope>NUCLEOTIDE SEQUENCE [LARGE SCALE GENOMIC DNA]</scope>
    <source>
        <strain evidence="2 3">17694</strain>
    </source>
</reference>
<evidence type="ECO:0000313" key="3">
    <source>
        <dbReference type="Proteomes" id="UP000831534"/>
    </source>
</evidence>
<organism evidence="2 3">
    <name type="scientific">Conchiformibius kuhniae</name>
    <dbReference type="NCBI Taxonomy" id="211502"/>
    <lineage>
        <taxon>Bacteria</taxon>
        <taxon>Pseudomonadati</taxon>
        <taxon>Pseudomonadota</taxon>
        <taxon>Betaproteobacteria</taxon>
        <taxon>Neisseriales</taxon>
        <taxon>Neisseriaceae</taxon>
        <taxon>Conchiformibius</taxon>
    </lineage>
</organism>
<feature type="region of interest" description="Disordered" evidence="1">
    <location>
        <begin position="1"/>
        <end position="46"/>
    </location>
</feature>
<dbReference type="KEGG" id="ckh:LVJ77_12220"/>
<dbReference type="EMBL" id="CP091521">
    <property type="protein sequence ID" value="XHH50185.1"/>
    <property type="molecule type" value="Genomic_DNA"/>
</dbReference>
<proteinExistence type="predicted"/>
<dbReference type="Proteomes" id="UP000831534">
    <property type="component" value="Chromosome"/>
</dbReference>
<evidence type="ECO:0000256" key="1">
    <source>
        <dbReference type="SAM" id="MobiDB-lite"/>
    </source>
</evidence>
<accession>A0ABD8B869</accession>